<organism evidence="8 9">
    <name type="scientific">Azomonas macrocytogenes</name>
    <name type="common">Azotobacter macrocytogenes</name>
    <dbReference type="NCBI Taxonomy" id="69962"/>
    <lineage>
        <taxon>Bacteria</taxon>
        <taxon>Pseudomonadati</taxon>
        <taxon>Pseudomonadota</taxon>
        <taxon>Gammaproteobacteria</taxon>
        <taxon>Pseudomonadales</taxon>
        <taxon>Pseudomonadaceae</taxon>
        <taxon>Azomonas</taxon>
    </lineage>
</organism>
<dbReference type="SUPFAM" id="SSF50022">
    <property type="entry name" value="ISP domain"/>
    <property type="match status" value="1"/>
</dbReference>
<keyword evidence="2" id="KW-0001">2Fe-2S</keyword>
<evidence type="ECO:0000256" key="6">
    <source>
        <dbReference type="ARBA" id="ARBA00023014"/>
    </source>
</evidence>
<dbReference type="Gene3D" id="3.90.380.10">
    <property type="entry name" value="Naphthalene 1,2-dioxygenase Alpha Subunit, Chain A, domain 1"/>
    <property type="match status" value="2"/>
</dbReference>
<dbReference type="EMBL" id="JACHXI010000005">
    <property type="protein sequence ID" value="MBB3103072.1"/>
    <property type="molecule type" value="Genomic_DNA"/>
</dbReference>
<dbReference type="GO" id="GO:0051213">
    <property type="term" value="F:dioxygenase activity"/>
    <property type="evidence" value="ECO:0007669"/>
    <property type="project" value="UniProtKB-KW"/>
</dbReference>
<evidence type="ECO:0000256" key="2">
    <source>
        <dbReference type="ARBA" id="ARBA00022714"/>
    </source>
</evidence>
<evidence type="ECO:0000313" key="8">
    <source>
        <dbReference type="EMBL" id="MBB3103072.1"/>
    </source>
</evidence>
<sequence length="376" mass="42872">MFSVQRKPQLVEGFPQLPIENYCDPDIYALELERIFRNSPIYVGHSMMVPQPGDWRGLAHEEQARILVHNATGIELLSNICRHRQALMLGDFSNGSPGECRGTLAGAGNRITCPLHAWVYNNRGKLVSAPKFPVHPCQNLERFPISNVGGFLFEGPHHARAELENLLAAPECDFSGYALDHVELHDCACNWKTFIEIYNDDYHIAAFHPGLKRYVCSDDLSWEYGRAFNVQRISASSNLHQSGTETYRQWQEQLLDYLGKPPDFGAVWATYYPTLMIEVFPQALVLSTVYPLAIDRTMNVVEFYYPQELLRTHPGLAAAHRAAYMETAYEDDEIAERTDAGRRALYRRGVTDIGPYQAPLEDGMRHFHTWYRSVMS</sequence>
<dbReference type="InterPro" id="IPR036922">
    <property type="entry name" value="Rieske_2Fe-2S_sf"/>
</dbReference>
<comment type="cofactor">
    <cofactor evidence="1">
        <name>Fe cation</name>
        <dbReference type="ChEBI" id="CHEBI:24875"/>
    </cofactor>
</comment>
<evidence type="ECO:0000313" key="9">
    <source>
        <dbReference type="Proteomes" id="UP000549250"/>
    </source>
</evidence>
<protein>
    <submittedName>
        <fullName evidence="8">Phenylpropionate dioxygenase-like ring-hydroxylating dioxygenase large terminal subunit</fullName>
    </submittedName>
</protein>
<dbReference type="Gene3D" id="2.102.10.10">
    <property type="entry name" value="Rieske [2Fe-2S] iron-sulphur domain"/>
    <property type="match status" value="1"/>
</dbReference>
<dbReference type="GO" id="GO:0051537">
    <property type="term" value="F:2 iron, 2 sulfur cluster binding"/>
    <property type="evidence" value="ECO:0007669"/>
    <property type="project" value="UniProtKB-KW"/>
</dbReference>
<name>A0A839T107_AZOMA</name>
<keyword evidence="4" id="KW-0560">Oxidoreductase</keyword>
<dbReference type="Pfam" id="PF00355">
    <property type="entry name" value="Rieske"/>
    <property type="match status" value="1"/>
</dbReference>
<gene>
    <name evidence="8" type="ORF">FHR87_001467</name>
</gene>
<keyword evidence="9" id="KW-1185">Reference proteome</keyword>
<dbReference type="SUPFAM" id="SSF55961">
    <property type="entry name" value="Bet v1-like"/>
    <property type="match status" value="1"/>
</dbReference>
<evidence type="ECO:0000256" key="1">
    <source>
        <dbReference type="ARBA" id="ARBA00001962"/>
    </source>
</evidence>
<dbReference type="InterPro" id="IPR015879">
    <property type="entry name" value="Ring_hydroxy_dOase_asu_C_dom"/>
</dbReference>
<evidence type="ECO:0000259" key="7">
    <source>
        <dbReference type="PROSITE" id="PS51296"/>
    </source>
</evidence>
<dbReference type="GO" id="GO:0005506">
    <property type="term" value="F:iron ion binding"/>
    <property type="evidence" value="ECO:0007669"/>
    <property type="project" value="InterPro"/>
</dbReference>
<dbReference type="Proteomes" id="UP000549250">
    <property type="component" value="Unassembled WGS sequence"/>
</dbReference>
<dbReference type="PANTHER" id="PTHR43756">
    <property type="entry name" value="CHOLINE MONOOXYGENASE, CHLOROPLASTIC"/>
    <property type="match status" value="1"/>
</dbReference>
<keyword evidence="8" id="KW-0223">Dioxygenase</keyword>
<evidence type="ECO:0000256" key="5">
    <source>
        <dbReference type="ARBA" id="ARBA00023004"/>
    </source>
</evidence>
<accession>A0A839T107</accession>
<dbReference type="CDD" id="cd00680">
    <property type="entry name" value="RHO_alpha_C"/>
    <property type="match status" value="1"/>
</dbReference>
<keyword evidence="3" id="KW-0479">Metal-binding</keyword>
<keyword evidence="5" id="KW-0408">Iron</keyword>
<proteinExistence type="predicted"/>
<reference evidence="8 9" key="1">
    <citation type="submission" date="2020-08" db="EMBL/GenBank/DDBJ databases">
        <title>Genomic Encyclopedia of Type Strains, Phase III (KMG-III): the genomes of soil and plant-associated and newly described type strains.</title>
        <authorList>
            <person name="Whitman W."/>
        </authorList>
    </citation>
    <scope>NUCLEOTIDE SEQUENCE [LARGE SCALE GENOMIC DNA]</scope>
    <source>
        <strain evidence="8 9">CECT 4462</strain>
    </source>
</reference>
<evidence type="ECO:0000256" key="4">
    <source>
        <dbReference type="ARBA" id="ARBA00023002"/>
    </source>
</evidence>
<dbReference type="CDD" id="cd03469">
    <property type="entry name" value="Rieske_RO_Alpha_N"/>
    <property type="match status" value="1"/>
</dbReference>
<dbReference type="InterPro" id="IPR001663">
    <property type="entry name" value="Rng_hydr_dOase-A"/>
</dbReference>
<dbReference type="Pfam" id="PF00848">
    <property type="entry name" value="Ring_hydroxyl_A"/>
    <property type="match status" value="1"/>
</dbReference>
<dbReference type="PANTHER" id="PTHR43756:SF5">
    <property type="entry name" value="CHOLINE MONOOXYGENASE, CHLOROPLASTIC"/>
    <property type="match status" value="1"/>
</dbReference>
<evidence type="ECO:0000256" key="3">
    <source>
        <dbReference type="ARBA" id="ARBA00022723"/>
    </source>
</evidence>
<feature type="domain" description="Rieske" evidence="7">
    <location>
        <begin position="40"/>
        <end position="154"/>
    </location>
</feature>
<dbReference type="InterPro" id="IPR017941">
    <property type="entry name" value="Rieske_2Fe-2S"/>
</dbReference>
<keyword evidence="6" id="KW-0411">Iron-sulfur</keyword>
<dbReference type="PROSITE" id="PS51296">
    <property type="entry name" value="RIESKE"/>
    <property type="match status" value="1"/>
</dbReference>
<dbReference type="RefSeq" id="WP_183166034.1">
    <property type="nucleotide sequence ID" value="NZ_JACHXI010000005.1"/>
</dbReference>
<comment type="caution">
    <text evidence="8">The sequence shown here is derived from an EMBL/GenBank/DDBJ whole genome shotgun (WGS) entry which is preliminary data.</text>
</comment>
<dbReference type="AlphaFoldDB" id="A0A839T107"/>